<dbReference type="EC" id="3.5.4.4" evidence="3"/>
<protein>
    <recommendedName>
        <fullName evidence="3">adenosine deaminase</fullName>
        <ecNumber evidence="3">3.5.4.4</ecNumber>
    </recommendedName>
</protein>
<dbReference type="Gene3D" id="3.20.20.140">
    <property type="entry name" value="Metal-dependent hydrolases"/>
    <property type="match status" value="1"/>
</dbReference>
<dbReference type="PANTHER" id="PTHR11409:SF43">
    <property type="entry name" value="ADENOSINE DEAMINASE"/>
    <property type="match status" value="1"/>
</dbReference>
<evidence type="ECO:0000256" key="6">
    <source>
        <dbReference type="ARBA" id="ARBA00022833"/>
    </source>
</evidence>
<evidence type="ECO:0000313" key="9">
    <source>
        <dbReference type="Proteomes" id="UP000177141"/>
    </source>
</evidence>
<evidence type="ECO:0000256" key="1">
    <source>
        <dbReference type="ARBA" id="ARBA00001947"/>
    </source>
</evidence>
<dbReference type="SUPFAM" id="SSF51556">
    <property type="entry name" value="Metallo-dependent hydrolases"/>
    <property type="match status" value="1"/>
</dbReference>
<comment type="caution">
    <text evidence="8">The sequence shown here is derived from an EMBL/GenBank/DDBJ whole genome shotgun (WGS) entry which is preliminary data.</text>
</comment>
<gene>
    <name evidence="8" type="ORF">A3A93_01040</name>
</gene>
<dbReference type="GO" id="GO:0046103">
    <property type="term" value="P:inosine biosynthetic process"/>
    <property type="evidence" value="ECO:0007669"/>
    <property type="project" value="TreeGrafter"/>
</dbReference>
<dbReference type="STRING" id="1802061.A3A93_01040"/>
<name>A0A1F7IR91_9BACT</name>
<dbReference type="Pfam" id="PF00962">
    <property type="entry name" value="A_deaminase"/>
    <property type="match status" value="1"/>
</dbReference>
<evidence type="ECO:0000313" key="8">
    <source>
        <dbReference type="EMBL" id="OGK45878.1"/>
    </source>
</evidence>
<dbReference type="InterPro" id="IPR032466">
    <property type="entry name" value="Metal_Hydrolase"/>
</dbReference>
<comment type="similarity">
    <text evidence="2">Belongs to the metallo-dependent hydrolases superfamily. Adenosine and AMP deaminases family.</text>
</comment>
<accession>A0A1F7IR91</accession>
<evidence type="ECO:0000256" key="5">
    <source>
        <dbReference type="ARBA" id="ARBA00022801"/>
    </source>
</evidence>
<comment type="cofactor">
    <cofactor evidence="1">
        <name>Zn(2+)</name>
        <dbReference type="ChEBI" id="CHEBI:29105"/>
    </cofactor>
</comment>
<keyword evidence="5" id="KW-0378">Hydrolase</keyword>
<keyword evidence="4" id="KW-0479">Metal-binding</keyword>
<dbReference type="PANTHER" id="PTHR11409">
    <property type="entry name" value="ADENOSINE DEAMINASE"/>
    <property type="match status" value="1"/>
</dbReference>
<dbReference type="GO" id="GO:0004000">
    <property type="term" value="F:adenosine deaminase activity"/>
    <property type="evidence" value="ECO:0007669"/>
    <property type="project" value="TreeGrafter"/>
</dbReference>
<dbReference type="InterPro" id="IPR006330">
    <property type="entry name" value="Ado/ade_deaminase"/>
</dbReference>
<dbReference type="AlphaFoldDB" id="A0A1F7IR91"/>
<dbReference type="GO" id="GO:0043103">
    <property type="term" value="P:hypoxanthine salvage"/>
    <property type="evidence" value="ECO:0007669"/>
    <property type="project" value="TreeGrafter"/>
</dbReference>
<keyword evidence="6" id="KW-0862">Zinc</keyword>
<reference evidence="8 9" key="1">
    <citation type="journal article" date="2016" name="Nat. Commun.">
        <title>Thousands of microbial genomes shed light on interconnected biogeochemical processes in an aquifer system.</title>
        <authorList>
            <person name="Anantharaman K."/>
            <person name="Brown C.T."/>
            <person name="Hug L.A."/>
            <person name="Sharon I."/>
            <person name="Castelle C.J."/>
            <person name="Probst A.J."/>
            <person name="Thomas B.C."/>
            <person name="Singh A."/>
            <person name="Wilkins M.J."/>
            <person name="Karaoz U."/>
            <person name="Brodie E.L."/>
            <person name="Williams K.H."/>
            <person name="Hubbard S.S."/>
            <person name="Banfield J.F."/>
        </authorList>
    </citation>
    <scope>NUCLEOTIDE SEQUENCE [LARGE SCALE GENOMIC DNA]</scope>
</reference>
<organism evidence="8 9">
    <name type="scientific">Candidatus Roizmanbacteria bacterium RIFCSPLOWO2_01_FULL_38_12</name>
    <dbReference type="NCBI Taxonomy" id="1802061"/>
    <lineage>
        <taxon>Bacteria</taxon>
        <taxon>Candidatus Roizmaniibacteriota</taxon>
    </lineage>
</organism>
<dbReference type="GO" id="GO:0046872">
    <property type="term" value="F:metal ion binding"/>
    <property type="evidence" value="ECO:0007669"/>
    <property type="project" value="UniProtKB-KW"/>
</dbReference>
<proteinExistence type="inferred from homology"/>
<dbReference type="InterPro" id="IPR001365">
    <property type="entry name" value="A_deaminase_dom"/>
</dbReference>
<evidence type="ECO:0000256" key="2">
    <source>
        <dbReference type="ARBA" id="ARBA00006676"/>
    </source>
</evidence>
<evidence type="ECO:0000256" key="4">
    <source>
        <dbReference type="ARBA" id="ARBA00022723"/>
    </source>
</evidence>
<dbReference type="Proteomes" id="UP000177141">
    <property type="component" value="Unassembled WGS sequence"/>
</dbReference>
<dbReference type="GO" id="GO:0006154">
    <property type="term" value="P:adenosine catabolic process"/>
    <property type="evidence" value="ECO:0007669"/>
    <property type="project" value="TreeGrafter"/>
</dbReference>
<feature type="domain" description="Adenosine deaminase" evidence="7">
    <location>
        <begin position="12"/>
        <end position="335"/>
    </location>
</feature>
<evidence type="ECO:0000256" key="3">
    <source>
        <dbReference type="ARBA" id="ARBA00012784"/>
    </source>
</evidence>
<sequence>METQDSLQQLPELHAHISSSIAPYVYWHIANSEGYKLPKRDYHEFVKHVVLSPQRKMTLKEYLDNIYHPIFNKLAAGAIALEKGVYEIFSGAYRSNNITLYELRGNPMKHNREGRVDLDHAIMAMIRGMERALLEFPKLRAGLIFCLDRQFTFEQNQIIVEKAIKYRSRGVVAIDFANYNKEGFHFKDYTILVEKARKHGLKVTAHSGETDDTNDVWECIESINPERIGHGVKAAYDKKLMAELAKRQITLEVCPLSNLMTKAVKDDTELEFILKTFYENGVRFTLNSDWPETIENGHLRSQYEYILEKKMLDEKQIKQIVSWGFESTFIPMKVNESNLYL</sequence>
<dbReference type="EMBL" id="MGAL01000046">
    <property type="protein sequence ID" value="OGK45878.1"/>
    <property type="molecule type" value="Genomic_DNA"/>
</dbReference>
<dbReference type="GO" id="GO:0005829">
    <property type="term" value="C:cytosol"/>
    <property type="evidence" value="ECO:0007669"/>
    <property type="project" value="TreeGrafter"/>
</dbReference>
<evidence type="ECO:0000259" key="7">
    <source>
        <dbReference type="Pfam" id="PF00962"/>
    </source>
</evidence>